<proteinExistence type="predicted"/>
<dbReference type="Proteomes" id="UP001262410">
    <property type="component" value="Unassembled WGS sequence"/>
</dbReference>
<comment type="caution">
    <text evidence="3">The sequence shown here is derived from an EMBL/GenBank/DDBJ whole genome shotgun (WGS) entry which is preliminary data.</text>
</comment>
<accession>A0ABU1JV41</accession>
<evidence type="ECO:0000313" key="3">
    <source>
        <dbReference type="EMBL" id="MDR6292495.1"/>
    </source>
</evidence>
<evidence type="ECO:0000256" key="2">
    <source>
        <dbReference type="SAM" id="SignalP"/>
    </source>
</evidence>
<protein>
    <submittedName>
        <fullName evidence="3">Uncharacterized protein</fullName>
    </submittedName>
</protein>
<evidence type="ECO:0000313" key="4">
    <source>
        <dbReference type="Proteomes" id="UP001262410"/>
    </source>
</evidence>
<dbReference type="EMBL" id="JAVDPW010000009">
    <property type="protein sequence ID" value="MDR6292495.1"/>
    <property type="molecule type" value="Genomic_DNA"/>
</dbReference>
<organism evidence="3 4">
    <name type="scientific">Inquilinus ginsengisoli</name>
    <dbReference type="NCBI Taxonomy" id="363840"/>
    <lineage>
        <taxon>Bacteria</taxon>
        <taxon>Pseudomonadati</taxon>
        <taxon>Pseudomonadota</taxon>
        <taxon>Alphaproteobacteria</taxon>
        <taxon>Rhodospirillales</taxon>
        <taxon>Rhodospirillaceae</taxon>
        <taxon>Inquilinus</taxon>
    </lineage>
</organism>
<name>A0ABU1JV41_9PROT</name>
<feature type="region of interest" description="Disordered" evidence="1">
    <location>
        <begin position="62"/>
        <end position="82"/>
    </location>
</feature>
<dbReference type="RefSeq" id="WP_309798646.1">
    <property type="nucleotide sequence ID" value="NZ_JAVDPW010000009.1"/>
</dbReference>
<keyword evidence="2" id="KW-0732">Signal</keyword>
<reference evidence="3 4" key="1">
    <citation type="submission" date="2023-07" db="EMBL/GenBank/DDBJ databases">
        <title>Sorghum-associated microbial communities from plants grown in Nebraska, USA.</title>
        <authorList>
            <person name="Schachtman D."/>
        </authorList>
    </citation>
    <scope>NUCLEOTIDE SEQUENCE [LARGE SCALE GENOMIC DNA]</scope>
    <source>
        <strain evidence="3 4">584</strain>
    </source>
</reference>
<feature type="chain" id="PRO_5046157101" evidence="2">
    <location>
        <begin position="35"/>
        <end position="219"/>
    </location>
</feature>
<gene>
    <name evidence="3" type="ORF">E9232_005035</name>
</gene>
<feature type="signal peptide" evidence="2">
    <location>
        <begin position="1"/>
        <end position="34"/>
    </location>
</feature>
<keyword evidence="4" id="KW-1185">Reference proteome</keyword>
<evidence type="ECO:0000256" key="1">
    <source>
        <dbReference type="SAM" id="MobiDB-lite"/>
    </source>
</evidence>
<sequence>MTDFACRGGQSRITRMPLGAAAMLAAVLASSAWAQPSPEVSIPEFHTLGTPTPTYPIVKPGLPPPEPRIGQPAPAAPPVDPAGTVATRVQQRKTHPNGVTISVETITYLPRSVVVEIEIFNPAAARNLLNPSGSLQLFDDLGGAYSFLPPIDNPEIWIPPASHLAGKLVFVGGIDRRARWLRLSINRALGSPTDRMTDIPSFQFSLPVNLRSWTGAPSR</sequence>